<feature type="compositionally biased region" description="Polar residues" evidence="2">
    <location>
        <begin position="266"/>
        <end position="289"/>
    </location>
</feature>
<feature type="coiled-coil region" evidence="1">
    <location>
        <begin position="141"/>
        <end position="234"/>
    </location>
</feature>
<dbReference type="Proteomes" id="UP001149090">
    <property type="component" value="Unassembled WGS sequence"/>
</dbReference>
<proteinExistence type="predicted"/>
<accession>A0A9Q0LEI4</accession>
<gene>
    <name evidence="3" type="ORF">M0811_09941</name>
</gene>
<reference evidence="3" key="1">
    <citation type="submission" date="2022-10" db="EMBL/GenBank/DDBJ databases">
        <title>Novel sulphate-reducing endosymbionts in the free-living metamonad Anaeramoeba.</title>
        <authorList>
            <person name="Jerlstrom-Hultqvist J."/>
            <person name="Cepicka I."/>
            <person name="Gallot-Lavallee L."/>
            <person name="Salas-Leiva D."/>
            <person name="Curtis B.A."/>
            <person name="Zahonova K."/>
            <person name="Pipaliya S."/>
            <person name="Dacks J."/>
            <person name="Roger A.J."/>
        </authorList>
    </citation>
    <scope>NUCLEOTIDE SEQUENCE</scope>
    <source>
        <strain evidence="3">BMAN</strain>
    </source>
</reference>
<keyword evidence="1" id="KW-0175">Coiled coil</keyword>
<feature type="compositionally biased region" description="Polar residues" evidence="2">
    <location>
        <begin position="404"/>
        <end position="440"/>
    </location>
</feature>
<keyword evidence="4" id="KW-1185">Reference proteome</keyword>
<sequence>MDTQEIQQKYDTELQKIVKQFTEIINERNTTIETLSTGLDELSSNLTNSIQEKEKLVNYVNKCLSVIDPKFKKPIKKQKKIENFDQISFEEIETIRKERNQLLGHLKDLQLKYDTVFNEHEKTTKHHTNIKELYQKQTKDITSFNETNTSLREEIESLTKKTNSLIVSKATYEQKKELESQIQQLNEERYLMQGTRKEELEQLTTHHQQLLVQKDQLEQEKQELIEQLKKNKYSVRKNIHNPSISTTNQMKTDQFPRAGNSPDPLLNQNSPKTEIQEQPQETLSQSPPVNKTADLEKFSSFKYKSSKFSKPKTEAQVEKPNETVVQQQNETLSQSPPVNKTADLEKYSSFKYKSSKFSSQQANIINELKNKPLNPKSRPLPNPKPNPYKNLQPNPQETPLAIQTKETSLSPSQEKKLSSSPIPIQPKSLSPKISVTTQKPKSPDPIVAKPQKSISPPRKTGAPLVRTSIKLKENLQKGEQPQLSKKNNWISLNLAIWKGIASFANPKTGVPELEVMLTDDEKVMRVNKSITKKNNCLELRTKKGIFYLNFENEKEEDNVFRILRKARI</sequence>
<feature type="region of interest" description="Disordered" evidence="2">
    <location>
        <begin position="236"/>
        <end position="291"/>
    </location>
</feature>
<protein>
    <submittedName>
        <fullName evidence="3">Myosin heavy chain non-muscle</fullName>
    </submittedName>
</protein>
<dbReference type="EMBL" id="JAPDFW010000085">
    <property type="protein sequence ID" value="KAJ5071781.1"/>
    <property type="molecule type" value="Genomic_DNA"/>
</dbReference>
<feature type="region of interest" description="Disordered" evidence="2">
    <location>
        <begin position="305"/>
        <end position="461"/>
    </location>
</feature>
<organism evidence="3 4">
    <name type="scientific">Anaeramoeba ignava</name>
    <name type="common">Anaerobic marine amoeba</name>
    <dbReference type="NCBI Taxonomy" id="1746090"/>
    <lineage>
        <taxon>Eukaryota</taxon>
        <taxon>Metamonada</taxon>
        <taxon>Anaeramoebidae</taxon>
        <taxon>Anaeramoeba</taxon>
    </lineage>
</organism>
<evidence type="ECO:0000313" key="3">
    <source>
        <dbReference type="EMBL" id="KAJ5071781.1"/>
    </source>
</evidence>
<feature type="compositionally biased region" description="Polar residues" evidence="2">
    <location>
        <begin position="323"/>
        <end position="338"/>
    </location>
</feature>
<name>A0A9Q0LEI4_ANAIG</name>
<evidence type="ECO:0000313" key="4">
    <source>
        <dbReference type="Proteomes" id="UP001149090"/>
    </source>
</evidence>
<feature type="compositionally biased region" description="Low complexity" evidence="2">
    <location>
        <begin position="349"/>
        <end position="359"/>
    </location>
</feature>
<feature type="compositionally biased region" description="Polar residues" evidence="2">
    <location>
        <begin position="240"/>
        <end position="252"/>
    </location>
</feature>
<evidence type="ECO:0000256" key="2">
    <source>
        <dbReference type="SAM" id="MobiDB-lite"/>
    </source>
</evidence>
<evidence type="ECO:0000256" key="1">
    <source>
        <dbReference type="SAM" id="Coils"/>
    </source>
</evidence>
<dbReference type="AlphaFoldDB" id="A0A9Q0LEI4"/>
<comment type="caution">
    <text evidence="3">The sequence shown here is derived from an EMBL/GenBank/DDBJ whole genome shotgun (WGS) entry which is preliminary data.</text>
</comment>
<feature type="compositionally biased region" description="Basic and acidic residues" evidence="2">
    <location>
        <begin position="311"/>
        <end position="321"/>
    </location>
</feature>